<accession>A0ABD3TSK5</accession>
<evidence type="ECO:0000313" key="1">
    <source>
        <dbReference type="EMBL" id="KAL3839636.1"/>
    </source>
</evidence>
<protein>
    <submittedName>
        <fullName evidence="1">Uncharacterized protein</fullName>
    </submittedName>
</protein>
<evidence type="ECO:0000313" key="2">
    <source>
        <dbReference type="Proteomes" id="UP001634393"/>
    </source>
</evidence>
<reference evidence="1 2" key="1">
    <citation type="submission" date="2024-12" db="EMBL/GenBank/DDBJ databases">
        <title>The unique morphological basis and parallel evolutionary history of personate flowers in Penstemon.</title>
        <authorList>
            <person name="Depatie T.H."/>
            <person name="Wessinger C.A."/>
        </authorList>
    </citation>
    <scope>NUCLEOTIDE SEQUENCE [LARGE SCALE GENOMIC DNA]</scope>
    <source>
        <strain evidence="1">WTNN_2</strain>
        <tissue evidence="1">Leaf</tissue>
    </source>
</reference>
<dbReference type="Proteomes" id="UP001634393">
    <property type="component" value="Unassembled WGS sequence"/>
</dbReference>
<keyword evidence="2" id="KW-1185">Reference proteome</keyword>
<name>A0ABD3TSK5_9LAMI</name>
<sequence length="71" mass="7890">MCLLKLSLQFLDLAPLLPDEQMAQFFIQKNSPQICLFLLQIPLHTKGAFGVRTQVLLPTDPFPALQAVGLP</sequence>
<proteinExistence type="predicted"/>
<gene>
    <name evidence="1" type="ORF">ACJIZ3_024227</name>
</gene>
<dbReference type="EMBL" id="JBJXBP010000003">
    <property type="protein sequence ID" value="KAL3839636.1"/>
    <property type="molecule type" value="Genomic_DNA"/>
</dbReference>
<comment type="caution">
    <text evidence="1">The sequence shown here is derived from an EMBL/GenBank/DDBJ whole genome shotgun (WGS) entry which is preliminary data.</text>
</comment>
<organism evidence="1 2">
    <name type="scientific">Penstemon smallii</name>
    <dbReference type="NCBI Taxonomy" id="265156"/>
    <lineage>
        <taxon>Eukaryota</taxon>
        <taxon>Viridiplantae</taxon>
        <taxon>Streptophyta</taxon>
        <taxon>Embryophyta</taxon>
        <taxon>Tracheophyta</taxon>
        <taxon>Spermatophyta</taxon>
        <taxon>Magnoliopsida</taxon>
        <taxon>eudicotyledons</taxon>
        <taxon>Gunneridae</taxon>
        <taxon>Pentapetalae</taxon>
        <taxon>asterids</taxon>
        <taxon>lamiids</taxon>
        <taxon>Lamiales</taxon>
        <taxon>Plantaginaceae</taxon>
        <taxon>Cheloneae</taxon>
        <taxon>Penstemon</taxon>
    </lineage>
</organism>
<dbReference type="AlphaFoldDB" id="A0ABD3TSK5"/>